<keyword evidence="2" id="KW-1185">Reference proteome</keyword>
<accession>A0ABQ8KU38</accession>
<name>A0ABQ8KU38_9APHY</name>
<comment type="caution">
    <text evidence="1">The sequence shown here is derived from an EMBL/GenBank/DDBJ whole genome shotgun (WGS) entry which is preliminary data.</text>
</comment>
<feature type="non-terminal residue" evidence="1">
    <location>
        <position position="107"/>
    </location>
</feature>
<feature type="non-terminal residue" evidence="1">
    <location>
        <position position="1"/>
    </location>
</feature>
<proteinExistence type="predicted"/>
<organism evidence="1 2">
    <name type="scientific">Rhodofomes roseus</name>
    <dbReference type="NCBI Taxonomy" id="34475"/>
    <lineage>
        <taxon>Eukaryota</taxon>
        <taxon>Fungi</taxon>
        <taxon>Dikarya</taxon>
        <taxon>Basidiomycota</taxon>
        <taxon>Agaricomycotina</taxon>
        <taxon>Agaricomycetes</taxon>
        <taxon>Polyporales</taxon>
        <taxon>Rhodofomes</taxon>
    </lineage>
</organism>
<evidence type="ECO:0000313" key="2">
    <source>
        <dbReference type="Proteomes" id="UP000814176"/>
    </source>
</evidence>
<reference evidence="1 2" key="1">
    <citation type="journal article" date="2021" name="Environ. Microbiol.">
        <title>Gene family expansions and transcriptome signatures uncover fungal adaptations to wood decay.</title>
        <authorList>
            <person name="Hage H."/>
            <person name="Miyauchi S."/>
            <person name="Viragh M."/>
            <person name="Drula E."/>
            <person name="Min B."/>
            <person name="Chaduli D."/>
            <person name="Navarro D."/>
            <person name="Favel A."/>
            <person name="Norest M."/>
            <person name="Lesage-Meessen L."/>
            <person name="Balint B."/>
            <person name="Merenyi Z."/>
            <person name="de Eugenio L."/>
            <person name="Morin E."/>
            <person name="Martinez A.T."/>
            <person name="Baldrian P."/>
            <person name="Stursova M."/>
            <person name="Martinez M.J."/>
            <person name="Novotny C."/>
            <person name="Magnuson J.K."/>
            <person name="Spatafora J.W."/>
            <person name="Maurice S."/>
            <person name="Pangilinan J."/>
            <person name="Andreopoulos W."/>
            <person name="LaButti K."/>
            <person name="Hundley H."/>
            <person name="Na H."/>
            <person name="Kuo A."/>
            <person name="Barry K."/>
            <person name="Lipzen A."/>
            <person name="Henrissat B."/>
            <person name="Riley R."/>
            <person name="Ahrendt S."/>
            <person name="Nagy L.G."/>
            <person name="Grigoriev I.V."/>
            <person name="Martin F."/>
            <person name="Rosso M.N."/>
        </authorList>
    </citation>
    <scope>NUCLEOTIDE SEQUENCE [LARGE SCALE GENOMIC DNA]</scope>
    <source>
        <strain evidence="1 2">CIRM-BRFM 1785</strain>
    </source>
</reference>
<evidence type="ECO:0000313" key="1">
    <source>
        <dbReference type="EMBL" id="KAH9842321.1"/>
    </source>
</evidence>
<sequence>WSQNAATGTFSGNPSLSVVVSQYMISLQRRKVRAGEEVTSARAITHETMRQLWEFNIKYSTDRRRTTSRKRKAEHPEDWAGYRVRQMLQLLYIVSMLCLLRFDEALR</sequence>
<dbReference type="Proteomes" id="UP000814176">
    <property type="component" value="Unassembled WGS sequence"/>
</dbReference>
<dbReference type="GeneID" id="72000500"/>
<dbReference type="RefSeq" id="XP_047783368.1">
    <property type="nucleotide sequence ID" value="XM_047919768.1"/>
</dbReference>
<gene>
    <name evidence="1" type="ORF">C8Q71DRAFT_682538</name>
</gene>
<dbReference type="EMBL" id="JADCUA010000002">
    <property type="protein sequence ID" value="KAH9842321.1"/>
    <property type="molecule type" value="Genomic_DNA"/>
</dbReference>
<protein>
    <submittedName>
        <fullName evidence="1">Uncharacterized protein</fullName>
    </submittedName>
</protein>